<evidence type="ECO:0000256" key="5">
    <source>
        <dbReference type="ARBA" id="ARBA00024934"/>
    </source>
</evidence>
<keyword evidence="8" id="KW-0282">Flagellum</keyword>
<feature type="domain" description="Flagellar basal body rod protein N-terminal" evidence="7">
    <location>
        <begin position="22"/>
        <end position="39"/>
    </location>
</feature>
<dbReference type="PIRSF" id="PIRSF002889">
    <property type="entry name" value="Rod_FlgB"/>
    <property type="match status" value="1"/>
</dbReference>
<comment type="function">
    <text evidence="5 6">Structural component of flagellum, the bacterial motility apparatus. Part of the rod structure of flagellar basal body.</text>
</comment>
<dbReference type="NCBIfam" id="TIGR01396">
    <property type="entry name" value="FlgB"/>
    <property type="match status" value="1"/>
</dbReference>
<dbReference type="EMBL" id="VNHM01000007">
    <property type="protein sequence ID" value="TYO95490.1"/>
    <property type="molecule type" value="Genomic_DNA"/>
</dbReference>
<evidence type="ECO:0000256" key="1">
    <source>
        <dbReference type="ARBA" id="ARBA00004117"/>
    </source>
</evidence>
<evidence type="ECO:0000256" key="3">
    <source>
        <dbReference type="ARBA" id="ARBA00014376"/>
    </source>
</evidence>
<name>A0A5S4ZTR9_9FIRM</name>
<evidence type="ECO:0000313" key="8">
    <source>
        <dbReference type="EMBL" id="TYO95490.1"/>
    </source>
</evidence>
<comment type="similarity">
    <text evidence="2 6">Belongs to the flagella basal body rod proteins family.</text>
</comment>
<dbReference type="AlphaFoldDB" id="A0A5S4ZTR9"/>
<evidence type="ECO:0000256" key="4">
    <source>
        <dbReference type="ARBA" id="ARBA00023143"/>
    </source>
</evidence>
<organism evidence="8 9">
    <name type="scientific">Desulfallas thermosapovorans DSM 6562</name>
    <dbReference type="NCBI Taxonomy" id="1121431"/>
    <lineage>
        <taxon>Bacteria</taxon>
        <taxon>Bacillati</taxon>
        <taxon>Bacillota</taxon>
        <taxon>Clostridia</taxon>
        <taxon>Eubacteriales</taxon>
        <taxon>Desulfallaceae</taxon>
        <taxon>Desulfallas</taxon>
    </lineage>
</organism>
<reference evidence="8 9" key="1">
    <citation type="submission" date="2019-07" db="EMBL/GenBank/DDBJ databases">
        <title>Genomic Encyclopedia of Type Strains, Phase I: the one thousand microbial genomes (KMG-I) project.</title>
        <authorList>
            <person name="Kyrpides N."/>
        </authorList>
    </citation>
    <scope>NUCLEOTIDE SEQUENCE [LARGE SCALE GENOMIC DNA]</scope>
    <source>
        <strain evidence="8 9">DSM 6562</strain>
    </source>
</reference>
<dbReference type="RefSeq" id="WP_243131658.1">
    <property type="nucleotide sequence ID" value="NZ_VNHM01000007.1"/>
</dbReference>
<sequence>MEFFRDTISTILAKQMDACTLRQKVIANNVANVNTPGFKKSRVNFQQHLREALGSGSFAMRTTNVRHIAAGPSGLDNLVPEVVLEKSTAMKASGNNVDIDEEMVNLVSNTLLYRLATRVRSDRANTMSYVIKGR</sequence>
<accession>A0A5S4ZTR9</accession>
<keyword evidence="8" id="KW-0969">Cilium</keyword>
<proteinExistence type="inferred from homology"/>
<dbReference type="Pfam" id="PF00460">
    <property type="entry name" value="Flg_bb_rod"/>
    <property type="match status" value="1"/>
</dbReference>
<evidence type="ECO:0000256" key="6">
    <source>
        <dbReference type="PIRNR" id="PIRNR002889"/>
    </source>
</evidence>
<comment type="caution">
    <text evidence="8">The sequence shown here is derived from an EMBL/GenBank/DDBJ whole genome shotgun (WGS) entry which is preliminary data.</text>
</comment>
<dbReference type="Proteomes" id="UP000323166">
    <property type="component" value="Unassembled WGS sequence"/>
</dbReference>
<evidence type="ECO:0000259" key="7">
    <source>
        <dbReference type="Pfam" id="PF00460"/>
    </source>
</evidence>
<keyword evidence="9" id="KW-1185">Reference proteome</keyword>
<keyword evidence="8" id="KW-0966">Cell projection</keyword>
<dbReference type="GO" id="GO:0071978">
    <property type="term" value="P:bacterial-type flagellum-dependent swarming motility"/>
    <property type="evidence" value="ECO:0007669"/>
    <property type="project" value="TreeGrafter"/>
</dbReference>
<comment type="subcellular location">
    <subcellularLocation>
        <location evidence="1 6">Bacterial flagellum basal body</location>
    </subcellularLocation>
</comment>
<dbReference type="InterPro" id="IPR006300">
    <property type="entry name" value="FlgB"/>
</dbReference>
<gene>
    <name evidence="8" type="ORF">LX24_01451</name>
</gene>
<evidence type="ECO:0000256" key="2">
    <source>
        <dbReference type="ARBA" id="ARBA00009677"/>
    </source>
</evidence>
<comment type="subunit">
    <text evidence="6">The basal body constitutes a major portion of the flagellar organelle and consists of a number of rings mounted on a central rod.</text>
</comment>
<protein>
    <recommendedName>
        <fullName evidence="3 6">Flagellar basal body rod protein FlgB</fullName>
    </recommendedName>
</protein>
<dbReference type="InterPro" id="IPR001444">
    <property type="entry name" value="Flag_bb_rod_N"/>
</dbReference>
<keyword evidence="4 6" id="KW-0975">Bacterial flagellum</keyword>
<dbReference type="GO" id="GO:0030694">
    <property type="term" value="C:bacterial-type flagellum basal body, rod"/>
    <property type="evidence" value="ECO:0007669"/>
    <property type="project" value="InterPro"/>
</dbReference>
<evidence type="ECO:0000313" key="9">
    <source>
        <dbReference type="Proteomes" id="UP000323166"/>
    </source>
</evidence>
<dbReference type="PANTHER" id="PTHR30435:SF12">
    <property type="entry name" value="FLAGELLAR BASAL BODY ROD PROTEIN FLGB"/>
    <property type="match status" value="1"/>
</dbReference>
<dbReference type="PANTHER" id="PTHR30435">
    <property type="entry name" value="FLAGELLAR PROTEIN"/>
    <property type="match status" value="1"/>
</dbReference>